<dbReference type="EMBL" id="FORO01000010">
    <property type="protein sequence ID" value="SFI96964.1"/>
    <property type="molecule type" value="Genomic_DNA"/>
</dbReference>
<evidence type="ECO:0000313" key="1">
    <source>
        <dbReference type="EMBL" id="SFI96964.1"/>
    </source>
</evidence>
<dbReference type="OrthoDB" id="203188at2157"/>
<name>A0A1I3MII8_9EURY</name>
<reference evidence="1 2" key="1">
    <citation type="submission" date="2016-10" db="EMBL/GenBank/DDBJ databases">
        <authorList>
            <person name="de Groot N.N."/>
        </authorList>
    </citation>
    <scope>NUCLEOTIDE SEQUENCE [LARGE SCALE GENOMIC DNA]</scope>
    <source>
        <strain evidence="1 2">SP2</strain>
    </source>
</reference>
<accession>A0A1I3MII8</accession>
<dbReference type="GeneID" id="14209447"/>
<organism evidence="1 2">
    <name type="scientific">Natronobacterium gregoryi</name>
    <dbReference type="NCBI Taxonomy" id="44930"/>
    <lineage>
        <taxon>Archaea</taxon>
        <taxon>Methanobacteriati</taxon>
        <taxon>Methanobacteriota</taxon>
        <taxon>Stenosarchaea group</taxon>
        <taxon>Halobacteria</taxon>
        <taxon>Halobacteriales</taxon>
        <taxon>Natrialbaceae</taxon>
        <taxon>Natronobacterium</taxon>
    </lineage>
</organism>
<proteinExistence type="predicted"/>
<sequence length="130" mass="14329">MTVFEDTYELWDNALEHDGVHTVGGSLSIETLFDARDRFEQLGNELRDGCLVIGIDAARDIPRGWVEIEDDIVPGGHEEFRPFDDMVTVTAGSGDHAFICRSDAVRLDMTILDSGGVVAINFDRGEQTNA</sequence>
<dbReference type="AlphaFoldDB" id="A0A1I3MII8"/>
<protein>
    <submittedName>
        <fullName evidence="1">Uncharacterized protein</fullName>
    </submittedName>
</protein>
<dbReference type="RefSeq" id="WP_015233828.1">
    <property type="nucleotide sequence ID" value="NZ_FORO01000010.1"/>
</dbReference>
<evidence type="ECO:0000313" key="2">
    <source>
        <dbReference type="Proteomes" id="UP000182829"/>
    </source>
</evidence>
<gene>
    <name evidence="1" type="ORF">SAMN05443661_110168</name>
</gene>
<dbReference type="Proteomes" id="UP000182829">
    <property type="component" value="Unassembled WGS sequence"/>
</dbReference>